<accession>A0A0C2IW06</accession>
<reference evidence="1 2" key="1">
    <citation type="journal article" date="2014" name="Genome Biol. Evol.">
        <title>The genome of the myxosporean Thelohanellus kitauei shows adaptations to nutrient acquisition within its fish host.</title>
        <authorList>
            <person name="Yang Y."/>
            <person name="Xiong J."/>
            <person name="Zhou Z."/>
            <person name="Huo F."/>
            <person name="Miao W."/>
            <person name="Ran C."/>
            <person name="Liu Y."/>
            <person name="Zhang J."/>
            <person name="Feng J."/>
            <person name="Wang M."/>
            <person name="Wang M."/>
            <person name="Wang L."/>
            <person name="Yao B."/>
        </authorList>
    </citation>
    <scope>NUCLEOTIDE SEQUENCE [LARGE SCALE GENOMIC DNA]</scope>
    <source>
        <strain evidence="1">Wuqing</strain>
    </source>
</reference>
<evidence type="ECO:0000313" key="2">
    <source>
        <dbReference type="Proteomes" id="UP000031668"/>
    </source>
</evidence>
<protein>
    <submittedName>
        <fullName evidence="1">Uncharacterized protein</fullName>
    </submittedName>
</protein>
<comment type="caution">
    <text evidence="1">The sequence shown here is derived from an EMBL/GenBank/DDBJ whole genome shotgun (WGS) entry which is preliminary data.</text>
</comment>
<gene>
    <name evidence="1" type="ORF">RF11_01754</name>
</gene>
<organism evidence="1 2">
    <name type="scientific">Thelohanellus kitauei</name>
    <name type="common">Myxosporean</name>
    <dbReference type="NCBI Taxonomy" id="669202"/>
    <lineage>
        <taxon>Eukaryota</taxon>
        <taxon>Metazoa</taxon>
        <taxon>Cnidaria</taxon>
        <taxon>Myxozoa</taxon>
        <taxon>Myxosporea</taxon>
        <taxon>Bivalvulida</taxon>
        <taxon>Platysporina</taxon>
        <taxon>Myxobolidae</taxon>
        <taxon>Thelohanellus</taxon>
    </lineage>
</organism>
<dbReference type="Proteomes" id="UP000031668">
    <property type="component" value="Unassembled WGS sequence"/>
</dbReference>
<name>A0A0C2IW06_THEKT</name>
<evidence type="ECO:0000313" key="1">
    <source>
        <dbReference type="EMBL" id="KII61037.1"/>
    </source>
</evidence>
<proteinExistence type="predicted"/>
<dbReference type="OrthoDB" id="10047020at2759"/>
<keyword evidence="2" id="KW-1185">Reference proteome</keyword>
<dbReference type="EMBL" id="JWZT01005389">
    <property type="protein sequence ID" value="KII61037.1"/>
    <property type="molecule type" value="Genomic_DNA"/>
</dbReference>
<sequence>MIHFYVTTEEDCAKLLFMVMRMLNRLRLLMEIEFDVNKFYDITVYMFRRNCSLGHDSTILVDLSKIWSCILNWSMNILKIDTIHRLTMFAGIFSVDISCKLLKLNCGDETLEVTKNKKQKIYIIYLTLLVFPTIAQSETTWIQDLFLELHNQFKFYFEQNSIANLPFEDQFLLIQYYVKSTVTLNLQNQSNGEDIMNDFLQCLSTNSSLKIHSSYLVSHFLCDDLTSWDIGFFKQFVEKLIIALSDDIYIMKLQNERKLYLYEDLRSHYLTIIKDDLIQSVFERCESYLHNEFRNQISQNNTENDEYIKYKRILADLVCSFNESTYLDKNTSDHYIRLCDENSSSLKITSDPDNIENLSQSMDSLRLSSPTRIATEPSFQTLFRWLNLIYELKFIFGDVTSKFTNLIFV</sequence>
<dbReference type="AlphaFoldDB" id="A0A0C2IW06"/>